<evidence type="ECO:0000256" key="5">
    <source>
        <dbReference type="ARBA" id="ARBA00034698"/>
    </source>
</evidence>
<dbReference type="EC" id="1.1.1.30" evidence="7"/>
<comment type="pathway">
    <text evidence="1">Siderophore biosynthesis.</text>
</comment>
<keyword evidence="16" id="KW-1185">Reference proteome</keyword>
<evidence type="ECO:0000256" key="14">
    <source>
        <dbReference type="ARBA" id="ARBA00049550"/>
    </source>
</evidence>
<keyword evidence="4" id="KW-0520">NAD</keyword>
<dbReference type="EC" id="1.1.1.104" evidence="6"/>
<name>A0AAU9WBU9_9CNID</name>
<dbReference type="Gene3D" id="3.40.50.720">
    <property type="entry name" value="NAD(P)-binding Rossmann-like Domain"/>
    <property type="match status" value="1"/>
</dbReference>
<evidence type="ECO:0000256" key="11">
    <source>
        <dbReference type="ARBA" id="ARBA00042565"/>
    </source>
</evidence>
<evidence type="ECO:0000313" key="15">
    <source>
        <dbReference type="EMBL" id="CAH3111847.1"/>
    </source>
</evidence>
<evidence type="ECO:0000256" key="7">
    <source>
        <dbReference type="ARBA" id="ARBA00038959"/>
    </source>
</evidence>
<evidence type="ECO:0000256" key="9">
    <source>
        <dbReference type="ARBA" id="ARBA00041727"/>
    </source>
</evidence>
<dbReference type="Proteomes" id="UP001159428">
    <property type="component" value="Unassembled WGS sequence"/>
</dbReference>
<comment type="catalytic activity">
    <reaction evidence="14">
        <text>(R)-3-hydroxybutanoate + NAD(+) = acetoacetate + NADH + H(+)</text>
        <dbReference type="Rhea" id="RHEA:20521"/>
        <dbReference type="ChEBI" id="CHEBI:10983"/>
        <dbReference type="ChEBI" id="CHEBI:13705"/>
        <dbReference type="ChEBI" id="CHEBI:15378"/>
        <dbReference type="ChEBI" id="CHEBI:57540"/>
        <dbReference type="ChEBI" id="CHEBI:57945"/>
        <dbReference type="EC" id="1.1.1.30"/>
    </reaction>
</comment>
<comment type="caution">
    <text evidence="15">The sequence shown here is derived from an EMBL/GenBank/DDBJ whole genome shotgun (WGS) entry which is preliminary data.</text>
</comment>
<dbReference type="InterPro" id="IPR020904">
    <property type="entry name" value="Sc_DH/Rdtase_CS"/>
</dbReference>
<dbReference type="Pfam" id="PF13561">
    <property type="entry name" value="adh_short_C2"/>
    <property type="match status" value="1"/>
</dbReference>
<reference evidence="15 16" key="1">
    <citation type="submission" date="2022-05" db="EMBL/GenBank/DDBJ databases">
        <authorList>
            <consortium name="Genoscope - CEA"/>
            <person name="William W."/>
        </authorList>
    </citation>
    <scope>NUCLEOTIDE SEQUENCE [LARGE SCALE GENOMIC DNA]</scope>
</reference>
<accession>A0AAU9WBU9</accession>
<dbReference type="GO" id="GO:0016617">
    <property type="term" value="F:4-oxoproline reductase activity"/>
    <property type="evidence" value="ECO:0007669"/>
    <property type="project" value="UniProtKB-EC"/>
</dbReference>
<protein>
    <recommendedName>
        <fullName evidence="8">Dehydrogenase/reductase SDR family member 6</fullName>
        <ecNumber evidence="6">1.1.1.104</ecNumber>
        <ecNumber evidence="7">1.1.1.30</ecNumber>
    </recommendedName>
    <alternativeName>
        <fullName evidence="12">(R)-beta-hydroxybutyrate dehydrogenase</fullName>
    </alternativeName>
    <alternativeName>
        <fullName evidence="10">3-hydroxybutyrate dehydrogenase type 2</fullName>
    </alternativeName>
    <alternativeName>
        <fullName evidence="13">4-oxo-L-proline reductase</fullName>
    </alternativeName>
    <alternativeName>
        <fullName evidence="11">Oxidoreductase UCPA</fullName>
    </alternativeName>
    <alternativeName>
        <fullName evidence="9">Short chain dehydrogenase/reductase family 15C member 1</fullName>
    </alternativeName>
</protein>
<evidence type="ECO:0000313" key="16">
    <source>
        <dbReference type="Proteomes" id="UP001159428"/>
    </source>
</evidence>
<evidence type="ECO:0000256" key="4">
    <source>
        <dbReference type="ARBA" id="ARBA00023027"/>
    </source>
</evidence>
<dbReference type="PRINTS" id="PR00081">
    <property type="entry name" value="GDHRDH"/>
</dbReference>
<dbReference type="PRINTS" id="PR00080">
    <property type="entry name" value="SDRFAMILY"/>
</dbReference>
<dbReference type="PANTHER" id="PTHR43477">
    <property type="entry name" value="DIHYDROANTICAPSIN 7-DEHYDROGENASE"/>
    <property type="match status" value="1"/>
</dbReference>
<evidence type="ECO:0000256" key="13">
    <source>
        <dbReference type="ARBA" id="ARBA00043199"/>
    </source>
</evidence>
<comment type="pathway">
    <text evidence="5">Amino-acid metabolism.</text>
</comment>
<dbReference type="CDD" id="cd05368">
    <property type="entry name" value="DHRS6_like_SDR_c"/>
    <property type="match status" value="1"/>
</dbReference>
<comment type="similarity">
    <text evidence="2">Belongs to the short-chain dehydrogenases/reductases (SDR) family.</text>
</comment>
<sequence length="266" mass="29044">MFPVFHVYQRVTQTRKLKMADGRLQGKEIIVTAAAQGIGRAVAEEFAKEGANVLATDINGEKLAELNSVKGIRTKILDVTNYDAIKELVKDFSKLDVLFNCAGFVHNGSILDCEEKDWDLSFDINVKSMYRLTRQFLPIMLANGGGVIINMASVASSIKGVPNRFVYSTTKGAVIAFTKALAADFTAQGIRTHAICPATVDTPSLRGRINSAPDPEEAMKKFLARQKQGRLGRPDEIAKLSVFLASDEAPYMTGCEHIIDGGWMLG</sequence>
<organism evidence="15 16">
    <name type="scientific">Pocillopora meandrina</name>
    <dbReference type="NCBI Taxonomy" id="46732"/>
    <lineage>
        <taxon>Eukaryota</taxon>
        <taxon>Metazoa</taxon>
        <taxon>Cnidaria</taxon>
        <taxon>Anthozoa</taxon>
        <taxon>Hexacorallia</taxon>
        <taxon>Scleractinia</taxon>
        <taxon>Astrocoeniina</taxon>
        <taxon>Pocilloporidae</taxon>
        <taxon>Pocillopora</taxon>
    </lineage>
</organism>
<dbReference type="InterPro" id="IPR036291">
    <property type="entry name" value="NAD(P)-bd_dom_sf"/>
</dbReference>
<dbReference type="GO" id="GO:0003858">
    <property type="term" value="F:3-hydroxybutyrate dehydrogenase activity"/>
    <property type="evidence" value="ECO:0007669"/>
    <property type="project" value="UniProtKB-EC"/>
</dbReference>
<gene>
    <name evidence="15" type="ORF">PMEA_00005036</name>
</gene>
<evidence type="ECO:0000256" key="10">
    <source>
        <dbReference type="ARBA" id="ARBA00042309"/>
    </source>
</evidence>
<evidence type="ECO:0000256" key="6">
    <source>
        <dbReference type="ARBA" id="ARBA00038956"/>
    </source>
</evidence>
<keyword evidence="3" id="KW-0560">Oxidoreductase</keyword>
<dbReference type="PROSITE" id="PS00061">
    <property type="entry name" value="ADH_SHORT"/>
    <property type="match status" value="1"/>
</dbReference>
<dbReference type="SUPFAM" id="SSF51735">
    <property type="entry name" value="NAD(P)-binding Rossmann-fold domains"/>
    <property type="match status" value="1"/>
</dbReference>
<dbReference type="PANTHER" id="PTHR43477:SF4">
    <property type="entry name" value="DEHYDROGENASE_REDUCTASE SDR FAMILY MEMBER 6"/>
    <property type="match status" value="1"/>
</dbReference>
<dbReference type="EMBL" id="CALNXJ010000013">
    <property type="protein sequence ID" value="CAH3111847.1"/>
    <property type="molecule type" value="Genomic_DNA"/>
</dbReference>
<evidence type="ECO:0000256" key="1">
    <source>
        <dbReference type="ARBA" id="ARBA00004924"/>
    </source>
</evidence>
<dbReference type="InterPro" id="IPR002347">
    <property type="entry name" value="SDR_fam"/>
</dbReference>
<proteinExistence type="inferred from homology"/>
<dbReference type="InterPro" id="IPR051122">
    <property type="entry name" value="SDR_DHRS6-like"/>
</dbReference>
<evidence type="ECO:0000256" key="12">
    <source>
        <dbReference type="ARBA" id="ARBA00043083"/>
    </source>
</evidence>
<dbReference type="GO" id="GO:0005737">
    <property type="term" value="C:cytoplasm"/>
    <property type="evidence" value="ECO:0007669"/>
    <property type="project" value="TreeGrafter"/>
</dbReference>
<evidence type="ECO:0000256" key="3">
    <source>
        <dbReference type="ARBA" id="ARBA00023002"/>
    </source>
</evidence>
<dbReference type="FunFam" id="3.40.50.720:FF:000084">
    <property type="entry name" value="Short-chain dehydrogenase reductase"/>
    <property type="match status" value="1"/>
</dbReference>
<evidence type="ECO:0000256" key="8">
    <source>
        <dbReference type="ARBA" id="ARBA00039194"/>
    </source>
</evidence>
<evidence type="ECO:0000256" key="2">
    <source>
        <dbReference type="ARBA" id="ARBA00006484"/>
    </source>
</evidence>
<dbReference type="AlphaFoldDB" id="A0AAU9WBU9"/>